<dbReference type="AlphaFoldDB" id="T1L048"/>
<evidence type="ECO:0000313" key="2">
    <source>
        <dbReference type="EnsemblMetazoa" id="tetur29g01190.1"/>
    </source>
</evidence>
<dbReference type="EMBL" id="CAEY01000762">
    <property type="status" value="NOT_ANNOTATED_CDS"/>
    <property type="molecule type" value="Genomic_DNA"/>
</dbReference>
<feature type="transmembrane region" description="Helical" evidence="1">
    <location>
        <begin position="40"/>
        <end position="59"/>
    </location>
</feature>
<accession>T1L048</accession>
<evidence type="ECO:0000256" key="1">
    <source>
        <dbReference type="SAM" id="Phobius"/>
    </source>
</evidence>
<dbReference type="Proteomes" id="UP000015104">
    <property type="component" value="Unassembled WGS sequence"/>
</dbReference>
<reference evidence="3" key="1">
    <citation type="submission" date="2011-08" db="EMBL/GenBank/DDBJ databases">
        <authorList>
            <person name="Rombauts S."/>
        </authorList>
    </citation>
    <scope>NUCLEOTIDE SEQUENCE</scope>
    <source>
        <strain evidence="3">London</strain>
    </source>
</reference>
<organism evidence="2 3">
    <name type="scientific">Tetranychus urticae</name>
    <name type="common">Two-spotted spider mite</name>
    <dbReference type="NCBI Taxonomy" id="32264"/>
    <lineage>
        <taxon>Eukaryota</taxon>
        <taxon>Metazoa</taxon>
        <taxon>Ecdysozoa</taxon>
        <taxon>Arthropoda</taxon>
        <taxon>Chelicerata</taxon>
        <taxon>Arachnida</taxon>
        <taxon>Acari</taxon>
        <taxon>Acariformes</taxon>
        <taxon>Trombidiformes</taxon>
        <taxon>Prostigmata</taxon>
        <taxon>Eleutherengona</taxon>
        <taxon>Raphignathae</taxon>
        <taxon>Tetranychoidea</taxon>
        <taxon>Tetranychidae</taxon>
        <taxon>Tetranychus</taxon>
    </lineage>
</organism>
<protein>
    <submittedName>
        <fullName evidence="2">Uncharacterized protein</fullName>
    </submittedName>
</protein>
<sequence length="65" mass="7253">MANVCNNYLATLVQLVFSSHEGRGSRKGIFRAFLFGDGKYLTALWSLLTLAVNGLSYLINRLPLF</sequence>
<keyword evidence="1" id="KW-0812">Transmembrane</keyword>
<keyword evidence="1" id="KW-0472">Membrane</keyword>
<reference evidence="2" key="2">
    <citation type="submission" date="2015-06" db="UniProtKB">
        <authorList>
            <consortium name="EnsemblMetazoa"/>
        </authorList>
    </citation>
    <scope>IDENTIFICATION</scope>
</reference>
<dbReference type="HOGENOM" id="CLU_2852551_0_0_1"/>
<keyword evidence="3" id="KW-1185">Reference proteome</keyword>
<name>T1L048_TETUR</name>
<keyword evidence="1" id="KW-1133">Transmembrane helix</keyword>
<dbReference type="EnsemblMetazoa" id="tetur29g01190.1">
    <property type="protein sequence ID" value="tetur29g01190.1"/>
    <property type="gene ID" value="tetur29g01190"/>
</dbReference>
<evidence type="ECO:0000313" key="3">
    <source>
        <dbReference type="Proteomes" id="UP000015104"/>
    </source>
</evidence>
<proteinExistence type="predicted"/>